<feature type="region of interest" description="Disordered" evidence="4">
    <location>
        <begin position="180"/>
        <end position="199"/>
    </location>
</feature>
<dbReference type="STRING" id="310780.SAMN05216267_104225"/>
<proteinExistence type="predicted"/>
<reference evidence="6 7" key="1">
    <citation type="submission" date="2016-10" db="EMBL/GenBank/DDBJ databases">
        <authorList>
            <person name="de Groot N.N."/>
        </authorList>
    </citation>
    <scope>NUCLEOTIDE SEQUENCE [LARGE SCALE GENOMIC DNA]</scope>
    <source>
        <strain evidence="6 7">CGMCC 4.2026</strain>
    </source>
</reference>
<dbReference type="SMART" id="SM00421">
    <property type="entry name" value="HTH_LUXR"/>
    <property type="match status" value="1"/>
</dbReference>
<protein>
    <submittedName>
        <fullName evidence="6">Regulatory protein, luxR family</fullName>
    </submittedName>
</protein>
<keyword evidence="7" id="KW-1185">Reference proteome</keyword>
<dbReference type="AlphaFoldDB" id="A0A1H8SH70"/>
<dbReference type="CDD" id="cd06170">
    <property type="entry name" value="LuxR_C_like"/>
    <property type="match status" value="1"/>
</dbReference>
<dbReference type="PROSITE" id="PS50043">
    <property type="entry name" value="HTH_LUXR_2"/>
    <property type="match status" value="1"/>
</dbReference>
<dbReference type="EMBL" id="FODD01000042">
    <property type="protein sequence ID" value="SEO77856.1"/>
    <property type="molecule type" value="Genomic_DNA"/>
</dbReference>
<feature type="domain" description="HTH luxR-type" evidence="5">
    <location>
        <begin position="225"/>
        <end position="290"/>
    </location>
</feature>
<name>A0A1H8SH70_9ACTN</name>
<gene>
    <name evidence="6" type="ORF">SAMN05216267_104225</name>
</gene>
<evidence type="ECO:0000313" key="7">
    <source>
        <dbReference type="Proteomes" id="UP000181951"/>
    </source>
</evidence>
<accession>A0A1H8SH70</accession>
<dbReference type="PANTHER" id="PTHR44688:SF16">
    <property type="entry name" value="DNA-BINDING TRANSCRIPTIONAL ACTIVATOR DEVR_DOSR"/>
    <property type="match status" value="1"/>
</dbReference>
<evidence type="ECO:0000256" key="3">
    <source>
        <dbReference type="ARBA" id="ARBA00023163"/>
    </source>
</evidence>
<dbReference type="SUPFAM" id="SSF46894">
    <property type="entry name" value="C-terminal effector domain of the bipartite response regulators"/>
    <property type="match status" value="1"/>
</dbReference>
<dbReference type="Pfam" id="PF00196">
    <property type="entry name" value="GerE"/>
    <property type="match status" value="1"/>
</dbReference>
<keyword evidence="2" id="KW-0238">DNA-binding</keyword>
<dbReference type="PRINTS" id="PR00038">
    <property type="entry name" value="HTHLUXR"/>
</dbReference>
<evidence type="ECO:0000256" key="1">
    <source>
        <dbReference type="ARBA" id="ARBA00023015"/>
    </source>
</evidence>
<organism evidence="6 7">
    <name type="scientific">Actinacidiphila rubida</name>
    <dbReference type="NCBI Taxonomy" id="310780"/>
    <lineage>
        <taxon>Bacteria</taxon>
        <taxon>Bacillati</taxon>
        <taxon>Actinomycetota</taxon>
        <taxon>Actinomycetes</taxon>
        <taxon>Kitasatosporales</taxon>
        <taxon>Streptomycetaceae</taxon>
        <taxon>Actinacidiphila</taxon>
    </lineage>
</organism>
<dbReference type="Gene3D" id="1.10.10.10">
    <property type="entry name" value="Winged helix-like DNA-binding domain superfamily/Winged helix DNA-binding domain"/>
    <property type="match status" value="1"/>
</dbReference>
<keyword evidence="3" id="KW-0804">Transcription</keyword>
<dbReference type="PANTHER" id="PTHR44688">
    <property type="entry name" value="DNA-BINDING TRANSCRIPTIONAL ACTIVATOR DEVR_DOSR"/>
    <property type="match status" value="1"/>
</dbReference>
<evidence type="ECO:0000256" key="4">
    <source>
        <dbReference type="SAM" id="MobiDB-lite"/>
    </source>
</evidence>
<keyword evidence="1" id="KW-0805">Transcription regulation</keyword>
<dbReference type="RefSeq" id="WP_075018038.1">
    <property type="nucleotide sequence ID" value="NZ_FODD01000042.1"/>
</dbReference>
<dbReference type="GO" id="GO:0006355">
    <property type="term" value="P:regulation of DNA-templated transcription"/>
    <property type="evidence" value="ECO:0007669"/>
    <property type="project" value="InterPro"/>
</dbReference>
<evidence type="ECO:0000313" key="6">
    <source>
        <dbReference type="EMBL" id="SEO77856.1"/>
    </source>
</evidence>
<dbReference type="InterPro" id="IPR016032">
    <property type="entry name" value="Sig_transdc_resp-reg_C-effctor"/>
</dbReference>
<dbReference type="InterPro" id="IPR000792">
    <property type="entry name" value="Tscrpt_reg_LuxR_C"/>
</dbReference>
<evidence type="ECO:0000259" key="5">
    <source>
        <dbReference type="PROSITE" id="PS50043"/>
    </source>
</evidence>
<dbReference type="Proteomes" id="UP000181951">
    <property type="component" value="Unassembled WGS sequence"/>
</dbReference>
<feature type="compositionally biased region" description="Pro residues" evidence="4">
    <location>
        <begin position="180"/>
        <end position="191"/>
    </location>
</feature>
<evidence type="ECO:0000256" key="2">
    <source>
        <dbReference type="ARBA" id="ARBA00023125"/>
    </source>
</evidence>
<dbReference type="InterPro" id="IPR036388">
    <property type="entry name" value="WH-like_DNA-bd_sf"/>
</dbReference>
<sequence>MTHAGHDRIADLAIAALHEPDPDALWRSIAEEVLGTLGADLLVHKEDDWTPERGAVRLWEPTESLGADAVSGPLRAAIRRCYPVVDHYLVSGDPAPVSAGGIIGDARWRGTAFATIAREELGARDVLTIPFPDTEEPLRGWLLLRTGSPFTPAEVDGAHRLQPLLCGVERQCRTLRRLRTPPPQAVPPAPGPAAGQAAGPIADPAAARAVGPAVGPAVAAADPVRLAAEHGLTPRETAVLTLLAGSLTAEAIGRRLGISVRTAHKHIQHTYRKLGTADRLSTVLRAQSLGLLPLPRPGHRDGR</sequence>
<dbReference type="GO" id="GO:0003677">
    <property type="term" value="F:DNA binding"/>
    <property type="evidence" value="ECO:0007669"/>
    <property type="project" value="UniProtKB-KW"/>
</dbReference>